<evidence type="ECO:0000256" key="2">
    <source>
        <dbReference type="ARBA" id="ARBA00022517"/>
    </source>
</evidence>
<keyword evidence="9 10" id="KW-0342">GTP-binding</keyword>
<dbReference type="OrthoDB" id="9809485at2"/>
<keyword evidence="15" id="KW-1185">Reference proteome</keyword>
<proteinExistence type="inferred from homology"/>
<comment type="similarity">
    <text evidence="10">Belongs to the TRAFAC class YlqF/YawG GTPase family. RsgA subfamily.</text>
</comment>
<dbReference type="GO" id="GO:0042274">
    <property type="term" value="P:ribosomal small subunit biogenesis"/>
    <property type="evidence" value="ECO:0007669"/>
    <property type="project" value="UniProtKB-UniRule"/>
</dbReference>
<feature type="domain" description="CP-type G" evidence="13">
    <location>
        <begin position="102"/>
        <end position="270"/>
    </location>
</feature>
<accession>A0A363NZG9</accession>
<organism evidence="14 15">
    <name type="scientific">Sphingobacterium athyrii</name>
    <dbReference type="NCBI Taxonomy" id="2152717"/>
    <lineage>
        <taxon>Bacteria</taxon>
        <taxon>Pseudomonadati</taxon>
        <taxon>Bacteroidota</taxon>
        <taxon>Sphingobacteriia</taxon>
        <taxon>Sphingobacteriales</taxon>
        <taxon>Sphingobacteriaceae</taxon>
        <taxon>Sphingobacterium</taxon>
    </lineage>
</organism>
<evidence type="ECO:0000313" key="15">
    <source>
        <dbReference type="Proteomes" id="UP000250831"/>
    </source>
</evidence>
<evidence type="ECO:0000256" key="5">
    <source>
        <dbReference type="ARBA" id="ARBA00022741"/>
    </source>
</evidence>
<gene>
    <name evidence="10 14" type="primary">rsgA</name>
    <name evidence="14" type="ORF">DCO56_04455</name>
</gene>
<keyword evidence="5 10" id="KW-0547">Nucleotide-binding</keyword>
<evidence type="ECO:0000259" key="12">
    <source>
        <dbReference type="PROSITE" id="PS50936"/>
    </source>
</evidence>
<feature type="binding site" evidence="10">
    <location>
        <position position="306"/>
    </location>
    <ligand>
        <name>Zn(2+)</name>
        <dbReference type="ChEBI" id="CHEBI:29105"/>
    </ligand>
</feature>
<comment type="subunit">
    <text evidence="10">Monomer. Associates with 30S ribosomal subunit, binds 16S rRNA.</text>
</comment>
<dbReference type="Pfam" id="PF03193">
    <property type="entry name" value="RsgA_GTPase"/>
    <property type="match status" value="1"/>
</dbReference>
<evidence type="ECO:0000256" key="6">
    <source>
        <dbReference type="ARBA" id="ARBA00022801"/>
    </source>
</evidence>
<feature type="binding site" evidence="10">
    <location>
        <begin position="160"/>
        <end position="163"/>
    </location>
    <ligand>
        <name>GTP</name>
        <dbReference type="ChEBI" id="CHEBI:37565"/>
    </ligand>
</feature>
<dbReference type="PROSITE" id="PS51721">
    <property type="entry name" value="G_CP"/>
    <property type="match status" value="1"/>
</dbReference>
<dbReference type="GO" id="GO:0005525">
    <property type="term" value="F:GTP binding"/>
    <property type="evidence" value="ECO:0007669"/>
    <property type="project" value="UniProtKB-UniRule"/>
</dbReference>
<feature type="binding site" evidence="10">
    <location>
        <begin position="212"/>
        <end position="220"/>
    </location>
    <ligand>
        <name>GTP</name>
        <dbReference type="ChEBI" id="CHEBI:37565"/>
    </ligand>
</feature>
<keyword evidence="2 10" id="KW-0690">Ribosome biogenesis</keyword>
<dbReference type="EMBL" id="QCXX01000001">
    <property type="protein sequence ID" value="PUV26215.1"/>
    <property type="molecule type" value="Genomic_DNA"/>
</dbReference>
<dbReference type="InterPro" id="IPR010914">
    <property type="entry name" value="RsgA_GTPase_dom"/>
</dbReference>
<reference evidence="14 15" key="1">
    <citation type="submission" date="2018-04" db="EMBL/GenBank/DDBJ databases">
        <title>Sphingobacterium sp. M46 Genome.</title>
        <authorList>
            <person name="Cheng J."/>
            <person name="Li Y."/>
        </authorList>
    </citation>
    <scope>NUCLEOTIDE SEQUENCE [LARGE SCALE GENOMIC DNA]</scope>
    <source>
        <strain evidence="14 15">M46</strain>
    </source>
</reference>
<dbReference type="PANTHER" id="PTHR32120:SF10">
    <property type="entry name" value="SMALL RIBOSOMAL SUBUNIT BIOGENESIS GTPASE RSGA"/>
    <property type="match status" value="1"/>
</dbReference>
<dbReference type="CDD" id="cd01854">
    <property type="entry name" value="YjeQ_EngC"/>
    <property type="match status" value="1"/>
</dbReference>
<dbReference type="GO" id="GO:0019843">
    <property type="term" value="F:rRNA binding"/>
    <property type="evidence" value="ECO:0007669"/>
    <property type="project" value="UniProtKB-KW"/>
</dbReference>
<dbReference type="GO" id="GO:0046872">
    <property type="term" value="F:metal ion binding"/>
    <property type="evidence" value="ECO:0007669"/>
    <property type="project" value="UniProtKB-KW"/>
</dbReference>
<keyword evidence="7 10" id="KW-0862">Zinc</keyword>
<comment type="subcellular location">
    <subcellularLocation>
        <location evidence="10">Cytoplasm</location>
    </subcellularLocation>
</comment>
<evidence type="ECO:0000256" key="8">
    <source>
        <dbReference type="ARBA" id="ARBA00022884"/>
    </source>
</evidence>
<keyword evidence="6 10" id="KW-0378">Hydrolase</keyword>
<dbReference type="NCBIfam" id="TIGR00157">
    <property type="entry name" value="ribosome small subunit-dependent GTPase A"/>
    <property type="match status" value="1"/>
</dbReference>
<dbReference type="SUPFAM" id="SSF52540">
    <property type="entry name" value="P-loop containing nucleoside triphosphate hydrolases"/>
    <property type="match status" value="1"/>
</dbReference>
<evidence type="ECO:0000259" key="13">
    <source>
        <dbReference type="PROSITE" id="PS51721"/>
    </source>
</evidence>
<feature type="binding site" evidence="10">
    <location>
        <position position="298"/>
    </location>
    <ligand>
        <name>Zn(2+)</name>
        <dbReference type="ChEBI" id="CHEBI:29105"/>
    </ligand>
</feature>
<dbReference type="Gene3D" id="3.40.50.300">
    <property type="entry name" value="P-loop containing nucleotide triphosphate hydrolases"/>
    <property type="match status" value="1"/>
</dbReference>
<comment type="caution">
    <text evidence="14">The sequence shown here is derived from an EMBL/GenBank/DDBJ whole genome shotgun (WGS) entry which is preliminary data.</text>
</comment>
<feature type="binding site" evidence="10">
    <location>
        <position position="300"/>
    </location>
    <ligand>
        <name>Zn(2+)</name>
        <dbReference type="ChEBI" id="CHEBI:29105"/>
    </ligand>
</feature>
<dbReference type="Gene3D" id="2.40.50.140">
    <property type="entry name" value="Nucleic acid-binding proteins"/>
    <property type="match status" value="1"/>
</dbReference>
<dbReference type="Gene3D" id="1.10.40.50">
    <property type="entry name" value="Probable gtpase engc, domain 3"/>
    <property type="match status" value="1"/>
</dbReference>
<dbReference type="SUPFAM" id="SSF50249">
    <property type="entry name" value="Nucleic acid-binding proteins"/>
    <property type="match status" value="1"/>
</dbReference>
<dbReference type="GO" id="GO:0005737">
    <property type="term" value="C:cytoplasm"/>
    <property type="evidence" value="ECO:0007669"/>
    <property type="project" value="UniProtKB-SubCell"/>
</dbReference>
<feature type="region of interest" description="Disordered" evidence="11">
    <location>
        <begin position="336"/>
        <end position="364"/>
    </location>
</feature>
<dbReference type="HAMAP" id="MF_01820">
    <property type="entry name" value="GTPase_RsgA"/>
    <property type="match status" value="1"/>
</dbReference>
<dbReference type="RefSeq" id="WP_108632503.1">
    <property type="nucleotide sequence ID" value="NZ_QCXX01000001.1"/>
</dbReference>
<name>A0A363NZG9_9SPHI</name>
<keyword evidence="4 10" id="KW-0699">rRNA-binding</keyword>
<keyword evidence="8 10" id="KW-0694">RNA-binding</keyword>
<dbReference type="PANTHER" id="PTHR32120">
    <property type="entry name" value="SMALL RIBOSOMAL SUBUNIT BIOGENESIS GTPASE RSGA"/>
    <property type="match status" value="1"/>
</dbReference>
<comment type="cofactor">
    <cofactor evidence="10">
        <name>Zn(2+)</name>
        <dbReference type="ChEBI" id="CHEBI:29105"/>
    </cofactor>
    <text evidence="10">Binds 1 zinc ion per subunit.</text>
</comment>
<feature type="domain" description="EngC GTPase" evidence="12">
    <location>
        <begin position="121"/>
        <end position="268"/>
    </location>
</feature>
<dbReference type="GO" id="GO:0003924">
    <property type="term" value="F:GTPase activity"/>
    <property type="evidence" value="ECO:0007669"/>
    <property type="project" value="UniProtKB-UniRule"/>
</dbReference>
<feature type="binding site" evidence="10">
    <location>
        <position position="293"/>
    </location>
    <ligand>
        <name>Zn(2+)</name>
        <dbReference type="ChEBI" id="CHEBI:29105"/>
    </ligand>
</feature>
<evidence type="ECO:0000256" key="9">
    <source>
        <dbReference type="ARBA" id="ARBA00023134"/>
    </source>
</evidence>
<dbReference type="Proteomes" id="UP000250831">
    <property type="component" value="Unassembled WGS sequence"/>
</dbReference>
<dbReference type="PROSITE" id="PS50936">
    <property type="entry name" value="ENGC_GTPASE"/>
    <property type="match status" value="1"/>
</dbReference>
<keyword evidence="1 10" id="KW-0963">Cytoplasm</keyword>
<dbReference type="InterPro" id="IPR012340">
    <property type="entry name" value="NA-bd_OB-fold"/>
</dbReference>
<evidence type="ECO:0000256" key="3">
    <source>
        <dbReference type="ARBA" id="ARBA00022723"/>
    </source>
</evidence>
<evidence type="ECO:0000313" key="14">
    <source>
        <dbReference type="EMBL" id="PUV26215.1"/>
    </source>
</evidence>
<evidence type="ECO:0000256" key="11">
    <source>
        <dbReference type="SAM" id="MobiDB-lite"/>
    </source>
</evidence>
<comment type="function">
    <text evidence="10">One of several proteins that assist in the late maturation steps of the functional core of the 30S ribosomal subunit. Helps release RbfA from mature subunits. May play a role in the assembly of ribosomal proteins into the subunit. Circularly permuted GTPase that catalyzes slow GTP hydrolysis, GTPase activity is stimulated by the 30S ribosomal subunit.</text>
</comment>
<evidence type="ECO:0000256" key="7">
    <source>
        <dbReference type="ARBA" id="ARBA00022833"/>
    </source>
</evidence>
<dbReference type="AlphaFoldDB" id="A0A363NZG9"/>
<protein>
    <recommendedName>
        <fullName evidence="10">Small ribosomal subunit biogenesis GTPase RsgA</fullName>
        <ecNumber evidence="10">3.6.1.-</ecNumber>
    </recommendedName>
</protein>
<evidence type="ECO:0000256" key="4">
    <source>
        <dbReference type="ARBA" id="ARBA00022730"/>
    </source>
</evidence>
<evidence type="ECO:0000256" key="10">
    <source>
        <dbReference type="HAMAP-Rule" id="MF_01820"/>
    </source>
</evidence>
<dbReference type="InterPro" id="IPR027417">
    <property type="entry name" value="P-loop_NTPase"/>
</dbReference>
<dbReference type="InterPro" id="IPR030378">
    <property type="entry name" value="G_CP_dom"/>
</dbReference>
<keyword evidence="3 10" id="KW-0479">Metal-binding</keyword>
<evidence type="ECO:0000256" key="1">
    <source>
        <dbReference type="ARBA" id="ARBA00022490"/>
    </source>
</evidence>
<sequence>MNNEHIVNRDEFSFNLHQYGWNDKLNQLKQNSLFKSLPHGRIATVHRTCYEVISESGLLQCELTGNMLFGKSAYELPCTGDWIIFQQFEEDKGIIVDILPRERVLDRKKNGTISDKQAIAAYIDKAFIVQSLDSNFNMRRAERFAVQIFEANIQPILVLNKADLDFDHGPIAEATKHFQLQMPVYLTSIHQPETITALRNCIGTGETVVMVGSSGVGKSSLVNALCEKPAVHTSAISESTGKGRHTSTRRQMVEMTDAGILIDTPGVREFGLTTDGIETLTDTLDMKDYVGLCRFKDCTHHNEPGCAVLEAVKNGNLDQKIYQSYLKLEREIDHFSTSSHQKRKKEKSQSKLLNEYKKRQGLRR</sequence>
<dbReference type="EC" id="3.6.1.-" evidence="10"/>
<dbReference type="InterPro" id="IPR004881">
    <property type="entry name" value="Ribosome_biogen_GTPase_RsgA"/>
</dbReference>